<evidence type="ECO:0000313" key="2">
    <source>
        <dbReference type="EMBL" id="KGO86328.1"/>
    </source>
</evidence>
<evidence type="ECO:0000313" key="3">
    <source>
        <dbReference type="Proteomes" id="UP000030152"/>
    </source>
</evidence>
<dbReference type="Pfam" id="PF21785">
    <property type="entry name" value="Bflower_2"/>
    <property type="match status" value="1"/>
</dbReference>
<dbReference type="eggNOG" id="ENOG5030Y94">
    <property type="taxonomic scope" value="Bacteria"/>
</dbReference>
<dbReference type="OrthoDB" id="672105at2"/>
<comment type="caution">
    <text evidence="2">The sequence shown here is derived from an EMBL/GenBank/DDBJ whole genome shotgun (WGS) entry which is preliminary data.</text>
</comment>
<dbReference type="EMBL" id="JRLX01000011">
    <property type="protein sequence ID" value="KGO86328.1"/>
    <property type="molecule type" value="Genomic_DNA"/>
</dbReference>
<sequence length="134" mass="14777">MKRILLTAAVLLCANLLTAQSLETSDYGTKGYVTEEGEIQDSGYTTVLTIDGDGKIVDRLHTIVGYFKDGKVQDNYHQTLGYINEDGRVQGSNYMTIGYIKDNGTVQDAASQTIGYAKGVKKEWAAIAFFFFKL</sequence>
<dbReference type="Proteomes" id="UP000030152">
    <property type="component" value="Unassembled WGS sequence"/>
</dbReference>
<dbReference type="RefSeq" id="WP_020211926.1">
    <property type="nucleotide sequence ID" value="NZ_JRLX01000011.1"/>
</dbReference>
<feature type="chain" id="PRO_5002002843" evidence="1">
    <location>
        <begin position="20"/>
        <end position="134"/>
    </location>
</feature>
<keyword evidence="1" id="KW-0732">Signal</keyword>
<name>A0A0A2M4E7_9FLAO</name>
<dbReference type="STRING" id="1121895.GCA_000378485_00797"/>
<accession>A0A0A2M4E7</accession>
<reference evidence="2 3" key="1">
    <citation type="submission" date="2013-09" db="EMBL/GenBank/DDBJ databases">
        <authorList>
            <person name="Zeng Z."/>
            <person name="Chen C."/>
        </authorList>
    </citation>
    <scope>NUCLEOTIDE SEQUENCE [LARGE SCALE GENOMIC DNA]</scope>
    <source>
        <strain evidence="2 3">WB 3.3-2</strain>
    </source>
</reference>
<dbReference type="AlphaFoldDB" id="A0A0A2M4E7"/>
<dbReference type="InterPro" id="IPR048910">
    <property type="entry name" value="Bflower_2"/>
</dbReference>
<protein>
    <submittedName>
        <fullName evidence="2">Uncharacterized protein</fullName>
    </submittedName>
</protein>
<keyword evidence="3" id="KW-1185">Reference proteome</keyword>
<feature type="signal peptide" evidence="1">
    <location>
        <begin position="1"/>
        <end position="19"/>
    </location>
</feature>
<evidence type="ECO:0000256" key="1">
    <source>
        <dbReference type="SAM" id="SignalP"/>
    </source>
</evidence>
<proteinExistence type="predicted"/>
<organism evidence="2 3">
    <name type="scientific">Flavobacterium rivuli WB 3.3-2 = DSM 21788</name>
    <dbReference type="NCBI Taxonomy" id="1121895"/>
    <lineage>
        <taxon>Bacteria</taxon>
        <taxon>Pseudomonadati</taxon>
        <taxon>Bacteroidota</taxon>
        <taxon>Flavobacteriia</taxon>
        <taxon>Flavobacteriales</taxon>
        <taxon>Flavobacteriaceae</taxon>
        <taxon>Flavobacterium</taxon>
    </lineage>
</organism>
<gene>
    <name evidence="2" type="ORF">Q765_12185</name>
</gene>